<dbReference type="RefSeq" id="WP_240832903.1">
    <property type="nucleotide sequence ID" value="NZ_JAKWBL010000004.1"/>
</dbReference>
<keyword evidence="1" id="KW-0732">Signal</keyword>
<feature type="chain" id="PRO_5045881246" evidence="1">
    <location>
        <begin position="20"/>
        <end position="64"/>
    </location>
</feature>
<dbReference type="Proteomes" id="UP001202248">
    <property type="component" value="Unassembled WGS sequence"/>
</dbReference>
<comment type="caution">
    <text evidence="2">The sequence shown here is derived from an EMBL/GenBank/DDBJ whole genome shotgun (WGS) entry which is preliminary data.</text>
</comment>
<dbReference type="EMBL" id="JAKWBL010000004">
    <property type="protein sequence ID" value="MCH5600598.1"/>
    <property type="molecule type" value="Genomic_DNA"/>
</dbReference>
<sequence>MMKLLLSVLLSVCTMWCMAQDHPKPDTLEIGGITIIRDNDQGAYTNTKKKGFLKKLSSKPILRK</sequence>
<reference evidence="2 3" key="1">
    <citation type="submission" date="2022-02" db="EMBL/GenBank/DDBJ databases">
        <authorList>
            <person name="Min J."/>
        </authorList>
    </citation>
    <scope>NUCLEOTIDE SEQUENCE [LARGE SCALE GENOMIC DNA]</scope>
    <source>
        <strain evidence="2 3">GR10-1</strain>
    </source>
</reference>
<name>A0ABS9SQC0_9BACT</name>
<evidence type="ECO:0000313" key="3">
    <source>
        <dbReference type="Proteomes" id="UP001202248"/>
    </source>
</evidence>
<feature type="signal peptide" evidence="1">
    <location>
        <begin position="1"/>
        <end position="19"/>
    </location>
</feature>
<accession>A0ABS9SQC0</accession>
<keyword evidence="3" id="KW-1185">Reference proteome</keyword>
<proteinExistence type="predicted"/>
<gene>
    <name evidence="2" type="ORF">MKP09_23130</name>
</gene>
<evidence type="ECO:0000313" key="2">
    <source>
        <dbReference type="EMBL" id="MCH5600598.1"/>
    </source>
</evidence>
<protein>
    <submittedName>
        <fullName evidence="2">Uncharacterized protein</fullName>
    </submittedName>
</protein>
<organism evidence="2 3">
    <name type="scientific">Niabella ginsengisoli</name>
    <dbReference type="NCBI Taxonomy" id="522298"/>
    <lineage>
        <taxon>Bacteria</taxon>
        <taxon>Pseudomonadati</taxon>
        <taxon>Bacteroidota</taxon>
        <taxon>Chitinophagia</taxon>
        <taxon>Chitinophagales</taxon>
        <taxon>Chitinophagaceae</taxon>
        <taxon>Niabella</taxon>
    </lineage>
</organism>
<evidence type="ECO:0000256" key="1">
    <source>
        <dbReference type="SAM" id="SignalP"/>
    </source>
</evidence>